<organism evidence="1 2">
    <name type="scientific">Sordaria brevicollis</name>
    <dbReference type="NCBI Taxonomy" id="83679"/>
    <lineage>
        <taxon>Eukaryota</taxon>
        <taxon>Fungi</taxon>
        <taxon>Dikarya</taxon>
        <taxon>Ascomycota</taxon>
        <taxon>Pezizomycotina</taxon>
        <taxon>Sordariomycetes</taxon>
        <taxon>Sordariomycetidae</taxon>
        <taxon>Sordariales</taxon>
        <taxon>Sordariaceae</taxon>
        <taxon>Sordaria</taxon>
    </lineage>
</organism>
<evidence type="ECO:0000313" key="1">
    <source>
        <dbReference type="EMBL" id="KAK3392576.1"/>
    </source>
</evidence>
<accession>A0AAE0P3C3</accession>
<name>A0AAE0P3C3_SORBR</name>
<evidence type="ECO:0000313" key="2">
    <source>
        <dbReference type="Proteomes" id="UP001281003"/>
    </source>
</evidence>
<keyword evidence="2" id="KW-1185">Reference proteome</keyword>
<protein>
    <submittedName>
        <fullName evidence="1">Uncharacterized protein</fullName>
    </submittedName>
</protein>
<proteinExistence type="predicted"/>
<sequence>MMCPSHRTPASFFDTRPGNNPQRIFDSLGGSSNSLDLRAEVDIVKVKYKKRNPNYSLLDARLTATISGANSTSPFEIVTLYAVILARCLQYLRPKRRLSWLEQAMFDDLSKLAVVQLNHDPHWYYEYRDDYLPVYQDLLSRLLR</sequence>
<reference evidence="1" key="1">
    <citation type="journal article" date="2023" name="Mol. Phylogenet. Evol.">
        <title>Genome-scale phylogeny and comparative genomics of the fungal order Sordariales.</title>
        <authorList>
            <person name="Hensen N."/>
            <person name="Bonometti L."/>
            <person name="Westerberg I."/>
            <person name="Brannstrom I.O."/>
            <person name="Guillou S."/>
            <person name="Cros-Aarteil S."/>
            <person name="Calhoun S."/>
            <person name="Haridas S."/>
            <person name="Kuo A."/>
            <person name="Mondo S."/>
            <person name="Pangilinan J."/>
            <person name="Riley R."/>
            <person name="LaButti K."/>
            <person name="Andreopoulos B."/>
            <person name="Lipzen A."/>
            <person name="Chen C."/>
            <person name="Yan M."/>
            <person name="Daum C."/>
            <person name="Ng V."/>
            <person name="Clum A."/>
            <person name="Steindorff A."/>
            <person name="Ohm R.A."/>
            <person name="Martin F."/>
            <person name="Silar P."/>
            <person name="Natvig D.O."/>
            <person name="Lalanne C."/>
            <person name="Gautier V."/>
            <person name="Ament-Velasquez S.L."/>
            <person name="Kruys A."/>
            <person name="Hutchinson M.I."/>
            <person name="Powell A.J."/>
            <person name="Barry K."/>
            <person name="Miller A.N."/>
            <person name="Grigoriev I.V."/>
            <person name="Debuchy R."/>
            <person name="Gladieux P."/>
            <person name="Hiltunen Thoren M."/>
            <person name="Johannesson H."/>
        </authorList>
    </citation>
    <scope>NUCLEOTIDE SEQUENCE</scope>
    <source>
        <strain evidence="1">FGSC 1904</strain>
    </source>
</reference>
<comment type="caution">
    <text evidence="1">The sequence shown here is derived from an EMBL/GenBank/DDBJ whole genome shotgun (WGS) entry which is preliminary data.</text>
</comment>
<dbReference type="EMBL" id="JAUTDP010000011">
    <property type="protein sequence ID" value="KAK3392576.1"/>
    <property type="molecule type" value="Genomic_DNA"/>
</dbReference>
<gene>
    <name evidence="1" type="ORF">B0T20DRAFT_472377</name>
</gene>
<reference evidence="1" key="2">
    <citation type="submission" date="2023-07" db="EMBL/GenBank/DDBJ databases">
        <authorList>
            <consortium name="Lawrence Berkeley National Laboratory"/>
            <person name="Haridas S."/>
            <person name="Hensen N."/>
            <person name="Bonometti L."/>
            <person name="Westerberg I."/>
            <person name="Brannstrom I.O."/>
            <person name="Guillou S."/>
            <person name="Cros-Aarteil S."/>
            <person name="Calhoun S."/>
            <person name="Kuo A."/>
            <person name="Mondo S."/>
            <person name="Pangilinan J."/>
            <person name="Riley R."/>
            <person name="LaButti K."/>
            <person name="Andreopoulos B."/>
            <person name="Lipzen A."/>
            <person name="Chen C."/>
            <person name="Yanf M."/>
            <person name="Daum C."/>
            <person name="Ng V."/>
            <person name="Clum A."/>
            <person name="Steindorff A."/>
            <person name="Ohm R."/>
            <person name="Martin F."/>
            <person name="Silar P."/>
            <person name="Natvig D."/>
            <person name="Lalanne C."/>
            <person name="Gautier V."/>
            <person name="Ament-velasquez S.L."/>
            <person name="Kruys A."/>
            <person name="Hutchinson M.I."/>
            <person name="Powell A.J."/>
            <person name="Barry K."/>
            <person name="Miller A.N."/>
            <person name="Grigoriev I.V."/>
            <person name="Debuchy R."/>
            <person name="Gladieux P."/>
            <person name="Thoren M.H."/>
            <person name="Johannesson H."/>
        </authorList>
    </citation>
    <scope>NUCLEOTIDE SEQUENCE</scope>
    <source>
        <strain evidence="1">FGSC 1904</strain>
    </source>
</reference>
<dbReference type="AlphaFoldDB" id="A0AAE0P3C3"/>
<dbReference type="Proteomes" id="UP001281003">
    <property type="component" value="Unassembled WGS sequence"/>
</dbReference>